<evidence type="ECO:0000256" key="1">
    <source>
        <dbReference type="SAM" id="MobiDB-lite"/>
    </source>
</evidence>
<feature type="non-terminal residue" evidence="3">
    <location>
        <position position="94"/>
    </location>
</feature>
<reference evidence="3 4" key="1">
    <citation type="submission" date="2024-03" db="EMBL/GenBank/DDBJ databases">
        <title>Human intestinal bacterial collection.</title>
        <authorList>
            <person name="Pauvert C."/>
            <person name="Hitch T.C.A."/>
            <person name="Clavel T."/>
        </authorList>
    </citation>
    <scope>NUCLEOTIDE SEQUENCE [LARGE SCALE GENOMIC DNA]</scope>
    <source>
        <strain evidence="3 4">CLA-SR-H028</strain>
    </source>
</reference>
<feature type="domain" description="MobA/VirD2-like nuclease" evidence="2">
    <location>
        <begin position="27"/>
        <end position="94"/>
    </location>
</feature>
<gene>
    <name evidence="3" type="ORF">WMO65_26475</name>
</gene>
<protein>
    <submittedName>
        <fullName evidence="3">Relaxase/mobilization nuclease domain-containing protein</fullName>
    </submittedName>
</protein>
<accession>A0ABV1DX25</accession>
<dbReference type="Pfam" id="PF03432">
    <property type="entry name" value="Relaxase"/>
    <property type="match status" value="1"/>
</dbReference>
<keyword evidence="4" id="KW-1185">Reference proteome</keyword>
<proteinExistence type="predicted"/>
<dbReference type="EMBL" id="JBBMFP010000112">
    <property type="protein sequence ID" value="MEQ2434535.1"/>
    <property type="molecule type" value="Genomic_DNA"/>
</dbReference>
<evidence type="ECO:0000259" key="2">
    <source>
        <dbReference type="Pfam" id="PF03432"/>
    </source>
</evidence>
<evidence type="ECO:0000313" key="3">
    <source>
        <dbReference type="EMBL" id="MEQ2434535.1"/>
    </source>
</evidence>
<dbReference type="Proteomes" id="UP001457898">
    <property type="component" value="Unassembled WGS sequence"/>
</dbReference>
<dbReference type="RefSeq" id="WP_349064938.1">
    <property type="nucleotide sequence ID" value="NZ_JBBMFP010000112.1"/>
</dbReference>
<name>A0ABV1DX25_9FIRM</name>
<evidence type="ECO:0000313" key="4">
    <source>
        <dbReference type="Proteomes" id="UP001457898"/>
    </source>
</evidence>
<feature type="region of interest" description="Disordered" evidence="1">
    <location>
        <begin position="1"/>
        <end position="22"/>
    </location>
</feature>
<organism evidence="3 4">
    <name type="scientific">Blautia caccae</name>
    <dbReference type="NCBI Taxonomy" id="3133175"/>
    <lineage>
        <taxon>Bacteria</taxon>
        <taxon>Bacillati</taxon>
        <taxon>Bacillota</taxon>
        <taxon>Clostridia</taxon>
        <taxon>Lachnospirales</taxon>
        <taxon>Lachnospiraceae</taxon>
        <taxon>Blautia</taxon>
    </lineage>
</organism>
<dbReference type="InterPro" id="IPR005094">
    <property type="entry name" value="Endonuclease_MobA/VirD2"/>
</dbReference>
<sequence length="94" mass="10678">MALTKLMHMKQSGSRKPSRHLKNGIGYIMKENKTEGGQWIGGNAGSTPKEVYQTMLDTKEEYGKKSGRQGYHFVISFKEDASPEKVFEVMQEFC</sequence>
<comment type="caution">
    <text evidence="3">The sequence shown here is derived from an EMBL/GenBank/DDBJ whole genome shotgun (WGS) entry which is preliminary data.</text>
</comment>